<dbReference type="InParanoid" id="A0A4S2N716"/>
<dbReference type="InterPro" id="IPR044852">
    <property type="entry name" value="WBP2-like"/>
</dbReference>
<dbReference type="PANTHER" id="PTHR31606:SF1">
    <property type="entry name" value="WW DOMAIN BINDING PROTEIN 2, ISOFORM E"/>
    <property type="match status" value="1"/>
</dbReference>
<dbReference type="GO" id="GO:0005634">
    <property type="term" value="C:nucleus"/>
    <property type="evidence" value="ECO:0007669"/>
    <property type="project" value="TreeGrafter"/>
</dbReference>
<dbReference type="PANTHER" id="PTHR31606">
    <property type="entry name" value="WW DOMAIN BINDING PROTEIN 2, ISOFORM E"/>
    <property type="match status" value="1"/>
</dbReference>
<dbReference type="Proteomes" id="UP000298138">
    <property type="component" value="Unassembled WGS sequence"/>
</dbReference>
<dbReference type="SUPFAM" id="SSF50729">
    <property type="entry name" value="PH domain-like"/>
    <property type="match status" value="1"/>
</dbReference>
<dbReference type="CDD" id="cd13214">
    <property type="entry name" value="PH-GRAM_WBP2"/>
    <property type="match status" value="1"/>
</dbReference>
<evidence type="ECO:0000256" key="1">
    <source>
        <dbReference type="SAM" id="MobiDB-lite"/>
    </source>
</evidence>
<proteinExistence type="predicted"/>
<keyword evidence="3" id="KW-1185">Reference proteome</keyword>
<evidence type="ECO:0000313" key="2">
    <source>
        <dbReference type="EMBL" id="TGZ85128.1"/>
    </source>
</evidence>
<dbReference type="GO" id="GO:0003713">
    <property type="term" value="F:transcription coactivator activity"/>
    <property type="evidence" value="ECO:0007669"/>
    <property type="project" value="InterPro"/>
</dbReference>
<organism evidence="2 3">
    <name type="scientific">Ascodesmis nigricans</name>
    <dbReference type="NCBI Taxonomy" id="341454"/>
    <lineage>
        <taxon>Eukaryota</taxon>
        <taxon>Fungi</taxon>
        <taxon>Dikarya</taxon>
        <taxon>Ascomycota</taxon>
        <taxon>Pezizomycotina</taxon>
        <taxon>Pezizomycetes</taxon>
        <taxon>Pezizales</taxon>
        <taxon>Ascodesmidaceae</taxon>
        <taxon>Ascodesmis</taxon>
    </lineage>
</organism>
<accession>A0A4S2N716</accession>
<dbReference type="STRING" id="341454.A0A4S2N716"/>
<sequence>MSINKVQLVSTTPHNFRCEHSEYTIYQSPARTSFSISTPGNTSSISSTKGALESTAGMAFVTNQRIIYIPTNPTPAFDSFSCPITNIYDSRVTTPWFGPNVWTALIKPVRSSGLPEHTVLEVKLTFKDGGAFDFHGFVERLKERILQMMESRGETRAPLDAHLEELPTYEDAGNSRRVVVEEVQPPPGYEPPGYEEVQAESVRDAVEALERSSLEDGGRR</sequence>
<gene>
    <name evidence="2" type="ORF">EX30DRAFT_337534</name>
</gene>
<reference evidence="2 3" key="1">
    <citation type="submission" date="2019-04" db="EMBL/GenBank/DDBJ databases">
        <title>Comparative genomics and transcriptomics to analyze fruiting body development in filamentous ascomycetes.</title>
        <authorList>
            <consortium name="DOE Joint Genome Institute"/>
            <person name="Lutkenhaus R."/>
            <person name="Traeger S."/>
            <person name="Breuer J."/>
            <person name="Kuo A."/>
            <person name="Lipzen A."/>
            <person name="Pangilinan J."/>
            <person name="Dilworth D."/>
            <person name="Sandor L."/>
            <person name="Poggeler S."/>
            <person name="Barry K."/>
            <person name="Grigoriev I.V."/>
            <person name="Nowrousian M."/>
        </authorList>
    </citation>
    <scope>NUCLEOTIDE SEQUENCE [LARGE SCALE GENOMIC DNA]</scope>
    <source>
        <strain evidence="2 3">CBS 389.68</strain>
    </source>
</reference>
<dbReference type="AlphaFoldDB" id="A0A4S2N716"/>
<name>A0A4S2N716_9PEZI</name>
<protein>
    <submittedName>
        <fullName evidence="2">Uncharacterized protein</fullName>
    </submittedName>
</protein>
<feature type="region of interest" description="Disordered" evidence="1">
    <location>
        <begin position="173"/>
        <end position="198"/>
    </location>
</feature>
<evidence type="ECO:0000313" key="3">
    <source>
        <dbReference type="Proteomes" id="UP000298138"/>
    </source>
</evidence>
<dbReference type="OrthoDB" id="1259151at2759"/>
<dbReference type="GO" id="GO:0031490">
    <property type="term" value="F:chromatin DNA binding"/>
    <property type="evidence" value="ECO:0007669"/>
    <property type="project" value="TreeGrafter"/>
</dbReference>
<dbReference type="EMBL" id="ML220112">
    <property type="protein sequence ID" value="TGZ85128.1"/>
    <property type="molecule type" value="Genomic_DNA"/>
</dbReference>